<keyword evidence="4" id="KW-1185">Reference proteome</keyword>
<evidence type="ECO:0000313" key="3">
    <source>
        <dbReference type="EMBL" id="GMF25894.1"/>
    </source>
</evidence>
<dbReference type="PANTHER" id="PTHR40781">
    <property type="match status" value="1"/>
</dbReference>
<dbReference type="Pfam" id="PF24494">
    <property type="entry name" value="DUF7587"/>
    <property type="match status" value="1"/>
</dbReference>
<organism evidence="3 4">
    <name type="scientific">Phytophthora lilii</name>
    <dbReference type="NCBI Taxonomy" id="2077276"/>
    <lineage>
        <taxon>Eukaryota</taxon>
        <taxon>Sar</taxon>
        <taxon>Stramenopiles</taxon>
        <taxon>Oomycota</taxon>
        <taxon>Peronosporomycetes</taxon>
        <taxon>Peronosporales</taxon>
        <taxon>Peronosporaceae</taxon>
        <taxon>Phytophthora</taxon>
    </lineage>
</organism>
<dbReference type="OrthoDB" id="88561at2759"/>
<protein>
    <submittedName>
        <fullName evidence="3">Unnamed protein product</fullName>
    </submittedName>
</protein>
<dbReference type="Proteomes" id="UP001165083">
    <property type="component" value="Unassembled WGS sequence"/>
</dbReference>
<feature type="compositionally biased region" description="Acidic residues" evidence="1">
    <location>
        <begin position="118"/>
        <end position="129"/>
    </location>
</feature>
<accession>A0A9W6U400</accession>
<proteinExistence type="predicted"/>
<feature type="compositionally biased region" description="Basic and acidic residues" evidence="1">
    <location>
        <begin position="107"/>
        <end position="117"/>
    </location>
</feature>
<feature type="domain" description="DUF7587" evidence="2">
    <location>
        <begin position="2"/>
        <end position="95"/>
    </location>
</feature>
<gene>
    <name evidence="3" type="ORF">Plil01_001073900</name>
</gene>
<dbReference type="EMBL" id="BSXW01000577">
    <property type="protein sequence ID" value="GMF25894.1"/>
    <property type="molecule type" value="Genomic_DNA"/>
</dbReference>
<feature type="compositionally biased region" description="Polar residues" evidence="1">
    <location>
        <begin position="132"/>
        <end position="141"/>
    </location>
</feature>
<dbReference type="AlphaFoldDB" id="A0A9W6U400"/>
<dbReference type="InterPro" id="IPR056009">
    <property type="entry name" value="DUF7587"/>
</dbReference>
<dbReference type="PANTHER" id="PTHR40781:SF1">
    <property type="match status" value="1"/>
</dbReference>
<name>A0A9W6U400_9STRA</name>
<evidence type="ECO:0000256" key="1">
    <source>
        <dbReference type="SAM" id="MobiDB-lite"/>
    </source>
</evidence>
<evidence type="ECO:0000313" key="4">
    <source>
        <dbReference type="Proteomes" id="UP001165083"/>
    </source>
</evidence>
<reference evidence="3" key="1">
    <citation type="submission" date="2023-04" db="EMBL/GenBank/DDBJ databases">
        <title>Phytophthora lilii NBRC 32176.</title>
        <authorList>
            <person name="Ichikawa N."/>
            <person name="Sato H."/>
            <person name="Tonouchi N."/>
        </authorList>
    </citation>
    <scope>NUCLEOTIDE SEQUENCE</scope>
    <source>
        <strain evidence="3">NBRC 32176</strain>
    </source>
</reference>
<sequence>MKAVEMHLKWCSCEPTPFVSLFGDEAHAINWARKLLENRQQDVFLLELDSSKLGLVFCVRDLVLHHGAHTTLPESMYEDEYLVLRKIVKRNVTAVTVVSQVTALDSPRNESDFHSESSDDSDSDEEQSSDELTQNLRSLRL</sequence>
<feature type="region of interest" description="Disordered" evidence="1">
    <location>
        <begin position="105"/>
        <end position="141"/>
    </location>
</feature>
<comment type="caution">
    <text evidence="3">The sequence shown here is derived from an EMBL/GenBank/DDBJ whole genome shotgun (WGS) entry which is preliminary data.</text>
</comment>
<evidence type="ECO:0000259" key="2">
    <source>
        <dbReference type="Pfam" id="PF24494"/>
    </source>
</evidence>